<organism evidence="21 22">
    <name type="scientific">Candidatus Protochlamydia amoebophila</name>
    <dbReference type="NCBI Taxonomy" id="362787"/>
    <lineage>
        <taxon>Bacteria</taxon>
        <taxon>Pseudomonadati</taxon>
        <taxon>Chlamydiota</taxon>
        <taxon>Chlamydiia</taxon>
        <taxon>Parachlamydiales</taxon>
        <taxon>Parachlamydiaceae</taxon>
        <taxon>Candidatus Protochlamydia</taxon>
    </lineage>
</organism>
<dbReference type="GO" id="GO:0008762">
    <property type="term" value="F:UDP-N-acetylmuramate dehydrogenase activity"/>
    <property type="evidence" value="ECO:0007669"/>
    <property type="project" value="UniProtKB-UniRule"/>
</dbReference>
<dbReference type="Pfam" id="PF01565">
    <property type="entry name" value="FAD_binding_4"/>
    <property type="match status" value="1"/>
</dbReference>
<dbReference type="HAMAP" id="MF_00037">
    <property type="entry name" value="MurB"/>
    <property type="match status" value="1"/>
</dbReference>
<comment type="similarity">
    <text evidence="19">Belongs to the MurB family.</text>
</comment>
<protein>
    <recommendedName>
        <fullName evidence="6 19">UDP-N-acetylenolpyruvoylglucosamine reductase</fullName>
        <ecNumber evidence="5 19">1.3.1.98</ecNumber>
    </recommendedName>
    <alternativeName>
        <fullName evidence="17 19">UDP-N-acetylmuramate dehydrogenase</fullName>
    </alternativeName>
</protein>
<dbReference type="Gene3D" id="3.90.78.10">
    <property type="entry name" value="UDP-N-acetylenolpyruvoylglucosamine reductase, C-terminal domain"/>
    <property type="match status" value="1"/>
</dbReference>
<dbReference type="EC" id="1.3.1.98" evidence="5 19"/>
<dbReference type="InterPro" id="IPR016166">
    <property type="entry name" value="FAD-bd_PCMH"/>
</dbReference>
<dbReference type="GO" id="GO:0071949">
    <property type="term" value="F:FAD binding"/>
    <property type="evidence" value="ECO:0007669"/>
    <property type="project" value="InterPro"/>
</dbReference>
<comment type="function">
    <text evidence="2 19">Cell wall formation.</text>
</comment>
<dbReference type="SUPFAM" id="SSF56176">
    <property type="entry name" value="FAD-binding/transporter-associated domain-like"/>
    <property type="match status" value="1"/>
</dbReference>
<dbReference type="Gene3D" id="3.30.43.10">
    <property type="entry name" value="Uridine Diphospho-n-acetylenolpyruvylglucosamine Reductase, domain 2"/>
    <property type="match status" value="1"/>
</dbReference>
<evidence type="ECO:0000256" key="16">
    <source>
        <dbReference type="ARBA" id="ARBA00023316"/>
    </source>
</evidence>
<evidence type="ECO:0000256" key="5">
    <source>
        <dbReference type="ARBA" id="ARBA00012518"/>
    </source>
</evidence>
<evidence type="ECO:0000256" key="4">
    <source>
        <dbReference type="ARBA" id="ARBA00004752"/>
    </source>
</evidence>
<comment type="pathway">
    <text evidence="4 19">Cell wall biogenesis; peptidoglycan biosynthesis.</text>
</comment>
<evidence type="ECO:0000256" key="2">
    <source>
        <dbReference type="ARBA" id="ARBA00003921"/>
    </source>
</evidence>
<comment type="subcellular location">
    <subcellularLocation>
        <location evidence="3 19">Cytoplasm</location>
    </subcellularLocation>
</comment>
<feature type="domain" description="FAD-binding PCMH-type" evidence="20">
    <location>
        <begin position="27"/>
        <end position="192"/>
    </location>
</feature>
<keyword evidence="14 19" id="KW-0560">Oxidoreductase</keyword>
<keyword evidence="8 19" id="KW-0132">Cell division</keyword>
<dbReference type="InterPro" id="IPR016167">
    <property type="entry name" value="FAD-bd_PCMH_sub1"/>
</dbReference>
<dbReference type="AlphaFoldDB" id="A0A0C1JKS6"/>
<proteinExistence type="inferred from homology"/>
<evidence type="ECO:0000256" key="14">
    <source>
        <dbReference type="ARBA" id="ARBA00023002"/>
    </source>
</evidence>
<dbReference type="NCBIfam" id="NF010480">
    <property type="entry name" value="PRK13905.1"/>
    <property type="match status" value="1"/>
</dbReference>
<dbReference type="PANTHER" id="PTHR21071">
    <property type="entry name" value="UDP-N-ACETYLENOLPYRUVOYLGLUCOSAMINE REDUCTASE"/>
    <property type="match status" value="1"/>
</dbReference>
<keyword evidence="9 19" id="KW-0285">Flavoprotein</keyword>
<evidence type="ECO:0000256" key="19">
    <source>
        <dbReference type="HAMAP-Rule" id="MF_00037"/>
    </source>
</evidence>
<evidence type="ECO:0000256" key="17">
    <source>
        <dbReference type="ARBA" id="ARBA00031026"/>
    </source>
</evidence>
<keyword evidence="11 19" id="KW-0521">NADP</keyword>
<comment type="cofactor">
    <cofactor evidence="1 19">
        <name>FAD</name>
        <dbReference type="ChEBI" id="CHEBI:57692"/>
    </cofactor>
</comment>
<evidence type="ECO:0000256" key="18">
    <source>
        <dbReference type="ARBA" id="ARBA00048914"/>
    </source>
</evidence>
<comment type="caution">
    <text evidence="21">The sequence shown here is derived from an EMBL/GenBank/DDBJ whole genome shotgun (WGS) entry which is preliminary data.</text>
</comment>
<gene>
    <name evidence="19 21" type="primary">murB</name>
    <name evidence="21" type="ORF">DB44_CW00680</name>
</gene>
<dbReference type="NCBIfam" id="TIGR00179">
    <property type="entry name" value="murB"/>
    <property type="match status" value="1"/>
</dbReference>
<dbReference type="PROSITE" id="PS51387">
    <property type="entry name" value="FAD_PCMH"/>
    <property type="match status" value="1"/>
</dbReference>
<keyword evidence="16 19" id="KW-0961">Cell wall biogenesis/degradation</keyword>
<evidence type="ECO:0000256" key="1">
    <source>
        <dbReference type="ARBA" id="ARBA00001974"/>
    </source>
</evidence>
<feature type="active site" evidence="19">
    <location>
        <position position="171"/>
    </location>
</feature>
<evidence type="ECO:0000256" key="12">
    <source>
        <dbReference type="ARBA" id="ARBA00022960"/>
    </source>
</evidence>
<dbReference type="EMBL" id="JSAN01000069">
    <property type="protein sequence ID" value="KIC71895.1"/>
    <property type="molecule type" value="Genomic_DNA"/>
</dbReference>
<accession>A0A0C1JKS6</accession>
<dbReference type="Gene3D" id="3.30.465.10">
    <property type="match status" value="1"/>
</dbReference>
<dbReference type="PANTHER" id="PTHR21071:SF4">
    <property type="entry name" value="UDP-N-ACETYLENOLPYRUVOYLGLUCOSAMINE REDUCTASE"/>
    <property type="match status" value="1"/>
</dbReference>
<dbReference type="InterPro" id="IPR003170">
    <property type="entry name" value="MurB"/>
</dbReference>
<dbReference type="PATRIC" id="fig|362787.3.peg.1146"/>
<comment type="catalytic activity">
    <reaction evidence="18 19">
        <text>UDP-N-acetyl-alpha-D-muramate + NADP(+) = UDP-N-acetyl-3-O-(1-carboxyvinyl)-alpha-D-glucosamine + NADPH + H(+)</text>
        <dbReference type="Rhea" id="RHEA:12248"/>
        <dbReference type="ChEBI" id="CHEBI:15378"/>
        <dbReference type="ChEBI" id="CHEBI:57783"/>
        <dbReference type="ChEBI" id="CHEBI:58349"/>
        <dbReference type="ChEBI" id="CHEBI:68483"/>
        <dbReference type="ChEBI" id="CHEBI:70757"/>
        <dbReference type="EC" id="1.3.1.98"/>
    </reaction>
</comment>
<dbReference type="GO" id="GO:0005829">
    <property type="term" value="C:cytosol"/>
    <property type="evidence" value="ECO:0007669"/>
    <property type="project" value="TreeGrafter"/>
</dbReference>
<keyword evidence="10 19" id="KW-0274">FAD</keyword>
<evidence type="ECO:0000256" key="8">
    <source>
        <dbReference type="ARBA" id="ARBA00022618"/>
    </source>
</evidence>
<sequence length="300" mass="32901">MMKYSIPMKIPNQYQTNCLLKEISTFGIGGPAKYFVEVRTIPDMQKTLLFCYQNEIPYFILGKGSNSLFDDRGFNGLVIANRIDCLEKNEKGCWHVGAGYSFSLLGSQTARQGWEGLEFASGIPGSVGGAIFMNAGANGRETADNLISVDFVDEQGKLIHFKRSNLNFQYRTSPFQNIKGAIVSATFQLNASQEARQKQLSIIDYRKKTQPYKAKSAGCVFRNPNCGHAGALIEQAGLKETKIGGAAVSSVHANFIINSGLATSQDVLALIRLIQETVKAKTGAELESEIRYVPYDVNQG</sequence>
<reference evidence="21 22" key="1">
    <citation type="journal article" date="2014" name="Mol. Biol. Evol.">
        <title>Massive expansion of Ubiquitination-related gene families within the Chlamydiae.</title>
        <authorList>
            <person name="Domman D."/>
            <person name="Collingro A."/>
            <person name="Lagkouvardos I."/>
            <person name="Gehre L."/>
            <person name="Weinmaier T."/>
            <person name="Rattei T."/>
            <person name="Subtil A."/>
            <person name="Horn M."/>
        </authorList>
    </citation>
    <scope>NUCLEOTIDE SEQUENCE [LARGE SCALE GENOMIC DNA]</scope>
    <source>
        <strain evidence="21 22">EI2</strain>
    </source>
</reference>
<evidence type="ECO:0000256" key="9">
    <source>
        <dbReference type="ARBA" id="ARBA00022630"/>
    </source>
</evidence>
<dbReference type="Proteomes" id="UP000031465">
    <property type="component" value="Unassembled WGS sequence"/>
</dbReference>
<dbReference type="InterPro" id="IPR006094">
    <property type="entry name" value="Oxid_FAD_bind_N"/>
</dbReference>
<evidence type="ECO:0000256" key="3">
    <source>
        <dbReference type="ARBA" id="ARBA00004496"/>
    </source>
</evidence>
<evidence type="ECO:0000313" key="21">
    <source>
        <dbReference type="EMBL" id="KIC71895.1"/>
    </source>
</evidence>
<keyword evidence="7 19" id="KW-0963">Cytoplasm</keyword>
<evidence type="ECO:0000256" key="6">
    <source>
        <dbReference type="ARBA" id="ARBA00015188"/>
    </source>
</evidence>
<keyword evidence="13 19" id="KW-0573">Peptidoglycan synthesis</keyword>
<name>A0A0C1JKS6_9BACT</name>
<dbReference type="GO" id="GO:0008360">
    <property type="term" value="P:regulation of cell shape"/>
    <property type="evidence" value="ECO:0007669"/>
    <property type="project" value="UniProtKB-KW"/>
</dbReference>
<evidence type="ECO:0000256" key="11">
    <source>
        <dbReference type="ARBA" id="ARBA00022857"/>
    </source>
</evidence>
<dbReference type="Pfam" id="PF02873">
    <property type="entry name" value="MurB_C"/>
    <property type="match status" value="1"/>
</dbReference>
<dbReference type="InterPro" id="IPR011601">
    <property type="entry name" value="MurB_C"/>
</dbReference>
<evidence type="ECO:0000256" key="10">
    <source>
        <dbReference type="ARBA" id="ARBA00022827"/>
    </source>
</evidence>
<evidence type="ECO:0000259" key="20">
    <source>
        <dbReference type="PROSITE" id="PS51387"/>
    </source>
</evidence>
<evidence type="ECO:0000313" key="22">
    <source>
        <dbReference type="Proteomes" id="UP000031465"/>
    </source>
</evidence>
<dbReference type="InterPro" id="IPR036318">
    <property type="entry name" value="FAD-bd_PCMH-like_sf"/>
</dbReference>
<evidence type="ECO:0000256" key="7">
    <source>
        <dbReference type="ARBA" id="ARBA00022490"/>
    </source>
</evidence>
<feature type="active site" evidence="19">
    <location>
        <position position="289"/>
    </location>
</feature>
<dbReference type="GO" id="GO:0009252">
    <property type="term" value="P:peptidoglycan biosynthetic process"/>
    <property type="evidence" value="ECO:0007669"/>
    <property type="project" value="UniProtKB-UniRule"/>
</dbReference>
<dbReference type="GO" id="GO:0051301">
    <property type="term" value="P:cell division"/>
    <property type="evidence" value="ECO:0007669"/>
    <property type="project" value="UniProtKB-KW"/>
</dbReference>
<keyword evidence="15 19" id="KW-0131">Cell cycle</keyword>
<dbReference type="InterPro" id="IPR036635">
    <property type="entry name" value="MurB_C_sf"/>
</dbReference>
<dbReference type="InterPro" id="IPR016169">
    <property type="entry name" value="FAD-bd_PCMH_sub2"/>
</dbReference>
<keyword evidence="12 19" id="KW-0133">Cell shape</keyword>
<dbReference type="UniPathway" id="UPA00219"/>
<evidence type="ECO:0000256" key="15">
    <source>
        <dbReference type="ARBA" id="ARBA00023306"/>
    </source>
</evidence>
<feature type="active site" description="Proton donor" evidence="19">
    <location>
        <position position="219"/>
    </location>
</feature>
<dbReference type="GO" id="GO:0071555">
    <property type="term" value="P:cell wall organization"/>
    <property type="evidence" value="ECO:0007669"/>
    <property type="project" value="UniProtKB-KW"/>
</dbReference>
<dbReference type="SUPFAM" id="SSF56194">
    <property type="entry name" value="Uridine diphospho-N-Acetylenolpyruvylglucosamine reductase, MurB, C-terminal domain"/>
    <property type="match status" value="1"/>
</dbReference>
<evidence type="ECO:0000256" key="13">
    <source>
        <dbReference type="ARBA" id="ARBA00022984"/>
    </source>
</evidence>